<gene>
    <name evidence="8" type="ORF">TCLT_LOCUS4698</name>
</gene>
<dbReference type="FunFam" id="4.10.60.10:FF:000091">
    <property type="entry name" value="Zinc finger CCHC-type-containing 9"/>
    <property type="match status" value="1"/>
</dbReference>
<evidence type="ECO:0000256" key="3">
    <source>
        <dbReference type="ARBA" id="ARBA00022771"/>
    </source>
</evidence>
<evidence type="ECO:0000313" key="10">
    <source>
        <dbReference type="WBParaSite" id="TCLT_0000470901-mRNA-1"/>
    </source>
</evidence>
<dbReference type="SMART" id="SM00343">
    <property type="entry name" value="ZnF_C2HC"/>
    <property type="match status" value="4"/>
</dbReference>
<dbReference type="AlphaFoldDB" id="A0A0N5CWI7"/>
<evidence type="ECO:0000313" key="8">
    <source>
        <dbReference type="EMBL" id="VDN01848.1"/>
    </source>
</evidence>
<dbReference type="PROSITE" id="PS50158">
    <property type="entry name" value="ZF_CCHC"/>
    <property type="match status" value="2"/>
</dbReference>
<dbReference type="InterPro" id="IPR036875">
    <property type="entry name" value="Znf_CCHC_sf"/>
</dbReference>
<dbReference type="PANTHER" id="PTHR46242">
    <property type="entry name" value="ZINC FINGER CCHC DOMAIN-CONTAINING PROTEIN 9 ZCCHC9"/>
    <property type="match status" value="1"/>
</dbReference>
<dbReference type="EMBL" id="UYYF01004300">
    <property type="protein sequence ID" value="VDN01848.1"/>
    <property type="molecule type" value="Genomic_DNA"/>
</dbReference>
<organism evidence="10">
    <name type="scientific">Thelazia callipaeda</name>
    <name type="common">Oriental eyeworm</name>
    <name type="synonym">Parasitic nematode</name>
    <dbReference type="NCBI Taxonomy" id="103827"/>
    <lineage>
        <taxon>Eukaryota</taxon>
        <taxon>Metazoa</taxon>
        <taxon>Ecdysozoa</taxon>
        <taxon>Nematoda</taxon>
        <taxon>Chromadorea</taxon>
        <taxon>Rhabditida</taxon>
        <taxon>Spirurina</taxon>
        <taxon>Spiruromorpha</taxon>
        <taxon>Thelazioidea</taxon>
        <taxon>Thelaziidae</taxon>
        <taxon>Thelazia</taxon>
    </lineage>
</organism>
<feature type="domain" description="CCHC-type" evidence="7">
    <location>
        <begin position="208"/>
        <end position="223"/>
    </location>
</feature>
<evidence type="ECO:0000256" key="1">
    <source>
        <dbReference type="ARBA" id="ARBA00022723"/>
    </source>
</evidence>
<dbReference type="InterPro" id="IPR042246">
    <property type="entry name" value="ZCCHC9"/>
</dbReference>
<dbReference type="PANTHER" id="PTHR46242:SF1">
    <property type="entry name" value="ZINC FINGER CCHC DOMAIN-CONTAINING PROTEIN 9"/>
    <property type="match status" value="1"/>
</dbReference>
<proteinExistence type="predicted"/>
<protein>
    <submittedName>
        <fullName evidence="10">CCHC-type domain-containing protein</fullName>
    </submittedName>
</protein>
<name>A0A0N5CWI7_THECL</name>
<sequence length="298" mass="33959">MFKTPKKMTPTGGNSVMSSQNLSTLAKSLLTLANLQEVKLKVRHLWKNGQLDKLQAAQLIRKWRSRQWQQQHKNKEALVKNLSEELDSTEEQTLDDVKQLVNRYISSGRITAKDGAFLIKKWKKRESRRIKRHLESSQSCCFYCRQTGHKFSECPEKDDRVMGSGICFKCGSTEHTSSKCLRQNIRGISWDNLRFFVDLDFGFPYAVCFVCKQQGHLSRDCDKNANGIYPDGGSCNLCGSQKHLKKDCPSKRVDKQTDPLIGVAHYATYGGDDDVGCTGSDVVEDHPKKKFERKRVCI</sequence>
<keyword evidence="2" id="KW-0677">Repeat</keyword>
<dbReference type="Pfam" id="PF00098">
    <property type="entry name" value="zf-CCHC"/>
    <property type="match status" value="1"/>
</dbReference>
<keyword evidence="9" id="KW-1185">Reference proteome</keyword>
<keyword evidence="1" id="KW-0479">Metal-binding</keyword>
<dbReference type="Proteomes" id="UP000276776">
    <property type="component" value="Unassembled WGS sequence"/>
</dbReference>
<dbReference type="InterPro" id="IPR001878">
    <property type="entry name" value="Znf_CCHC"/>
</dbReference>
<keyword evidence="4" id="KW-0862">Zinc</keyword>
<feature type="coiled-coil region" evidence="6">
    <location>
        <begin position="65"/>
        <end position="92"/>
    </location>
</feature>
<dbReference type="GO" id="GO:0019899">
    <property type="term" value="F:enzyme binding"/>
    <property type="evidence" value="ECO:0007669"/>
    <property type="project" value="UniProtKB-ARBA"/>
</dbReference>
<accession>A0A0N5CWI7</accession>
<dbReference type="GO" id="GO:0008270">
    <property type="term" value="F:zinc ion binding"/>
    <property type="evidence" value="ECO:0007669"/>
    <property type="project" value="UniProtKB-KW"/>
</dbReference>
<dbReference type="OrthoDB" id="3863715at2759"/>
<evidence type="ECO:0000256" key="6">
    <source>
        <dbReference type="SAM" id="Coils"/>
    </source>
</evidence>
<dbReference type="SUPFAM" id="SSF57756">
    <property type="entry name" value="Retrovirus zinc finger-like domains"/>
    <property type="match status" value="2"/>
</dbReference>
<dbReference type="GO" id="GO:0003676">
    <property type="term" value="F:nucleic acid binding"/>
    <property type="evidence" value="ECO:0007669"/>
    <property type="project" value="InterPro"/>
</dbReference>
<dbReference type="STRING" id="103827.A0A0N5CWI7"/>
<keyword evidence="6" id="KW-0175">Coiled coil</keyword>
<evidence type="ECO:0000313" key="9">
    <source>
        <dbReference type="Proteomes" id="UP000276776"/>
    </source>
</evidence>
<dbReference type="GO" id="GO:0005730">
    <property type="term" value="C:nucleolus"/>
    <property type="evidence" value="ECO:0007669"/>
    <property type="project" value="TreeGrafter"/>
</dbReference>
<dbReference type="Gene3D" id="4.10.60.10">
    <property type="entry name" value="Zinc finger, CCHC-type"/>
    <property type="match status" value="2"/>
</dbReference>
<dbReference type="OMA" id="CRQTGHK"/>
<reference evidence="8 9" key="2">
    <citation type="submission" date="2018-11" db="EMBL/GenBank/DDBJ databases">
        <authorList>
            <consortium name="Pathogen Informatics"/>
        </authorList>
    </citation>
    <scope>NUCLEOTIDE SEQUENCE [LARGE SCALE GENOMIC DNA]</scope>
</reference>
<evidence type="ECO:0000256" key="4">
    <source>
        <dbReference type="ARBA" id="ARBA00022833"/>
    </source>
</evidence>
<evidence type="ECO:0000256" key="2">
    <source>
        <dbReference type="ARBA" id="ARBA00022737"/>
    </source>
</evidence>
<keyword evidence="3 5" id="KW-0863">Zinc-finger</keyword>
<evidence type="ECO:0000259" key="7">
    <source>
        <dbReference type="PROSITE" id="PS50158"/>
    </source>
</evidence>
<evidence type="ECO:0000256" key="5">
    <source>
        <dbReference type="PROSITE-ProRule" id="PRU00047"/>
    </source>
</evidence>
<reference evidence="10" key="1">
    <citation type="submission" date="2017-02" db="UniProtKB">
        <authorList>
            <consortium name="WormBaseParasite"/>
        </authorList>
    </citation>
    <scope>IDENTIFICATION</scope>
</reference>
<dbReference type="WBParaSite" id="TCLT_0000470901-mRNA-1">
    <property type="protein sequence ID" value="TCLT_0000470901-mRNA-1"/>
    <property type="gene ID" value="TCLT_0000470901"/>
</dbReference>
<feature type="domain" description="CCHC-type" evidence="7">
    <location>
        <begin position="141"/>
        <end position="156"/>
    </location>
</feature>